<dbReference type="Gene3D" id="1.25.40.420">
    <property type="match status" value="1"/>
</dbReference>
<organism evidence="3 4">
    <name type="scientific">Cloeon dipterum</name>
    <dbReference type="NCBI Taxonomy" id="197152"/>
    <lineage>
        <taxon>Eukaryota</taxon>
        <taxon>Metazoa</taxon>
        <taxon>Ecdysozoa</taxon>
        <taxon>Arthropoda</taxon>
        <taxon>Hexapoda</taxon>
        <taxon>Insecta</taxon>
        <taxon>Pterygota</taxon>
        <taxon>Palaeoptera</taxon>
        <taxon>Ephemeroptera</taxon>
        <taxon>Pisciforma</taxon>
        <taxon>Baetidae</taxon>
        <taxon>Cloeon</taxon>
    </lineage>
</organism>
<dbReference type="EMBL" id="CADEPI010000002">
    <property type="protein sequence ID" value="CAB3360155.1"/>
    <property type="molecule type" value="Genomic_DNA"/>
</dbReference>
<name>A0A8S1C278_9INSE</name>
<dbReference type="Pfam" id="PF00651">
    <property type="entry name" value="BTB"/>
    <property type="match status" value="1"/>
</dbReference>
<dbReference type="Gene3D" id="3.30.710.10">
    <property type="entry name" value="Potassium Channel Kv1.1, Chain A"/>
    <property type="match status" value="1"/>
</dbReference>
<evidence type="ECO:0000313" key="3">
    <source>
        <dbReference type="EMBL" id="CAB3360155.1"/>
    </source>
</evidence>
<dbReference type="InterPro" id="IPR011333">
    <property type="entry name" value="SKP1/BTB/POZ_sf"/>
</dbReference>
<dbReference type="InterPro" id="IPR000210">
    <property type="entry name" value="BTB/POZ_dom"/>
</dbReference>
<evidence type="ECO:0000259" key="2">
    <source>
        <dbReference type="Pfam" id="PF07707"/>
    </source>
</evidence>
<comment type="caution">
    <text evidence="3">The sequence shown here is derived from an EMBL/GenBank/DDBJ whole genome shotgun (WGS) entry which is preliminary data.</text>
</comment>
<protein>
    <recommendedName>
        <fullName evidence="5">BTB domain-containing protein</fullName>
    </recommendedName>
</protein>
<proteinExistence type="predicted"/>
<dbReference type="SUPFAM" id="SSF54695">
    <property type="entry name" value="POZ domain"/>
    <property type="match status" value="1"/>
</dbReference>
<feature type="domain" description="BTB" evidence="1">
    <location>
        <begin position="53"/>
        <end position="139"/>
    </location>
</feature>
<reference evidence="3 4" key="1">
    <citation type="submission" date="2020-04" db="EMBL/GenBank/DDBJ databases">
        <authorList>
            <person name="Alioto T."/>
            <person name="Alioto T."/>
            <person name="Gomez Garrido J."/>
        </authorList>
    </citation>
    <scope>NUCLEOTIDE SEQUENCE [LARGE SCALE GENOMIC DNA]</scope>
</reference>
<accession>A0A8S1C278</accession>
<keyword evidence="4" id="KW-1185">Reference proteome</keyword>
<evidence type="ECO:0008006" key="5">
    <source>
        <dbReference type="Google" id="ProtNLM"/>
    </source>
</evidence>
<sequence length="501" mass="58248">MLLRQVESGGPSGYNFRARDFEADWCYKQEEISKEERCRRQQHKKGFLDGNEKLLYGIKSVLQEKSKILGELISKFQEEKYVEIEDTNARIFRSILEHCHTGEIGTGVETLNDCIELATAAEKFGLRELGQEVANKLITERFLDEQNVWKIFNNHLDNQYVSSACKKLLVEKTESLLARTQEFLTINVRALQKFLSFDEMNIDSELSLVKACFQYAKEKSDEESPEKTFKEFFRKDILPGLRLLTVKTQDLKEIADCLNMEEKKFLIHKQHQYVRFLSKQAISPSDTINKNSTPRKSEPKCLMLGLFTDAQDVIARADYKSFTNTEFKSVLSFVANECVEIKDFEIFCPLDESMVDNVGKSSDEPENGLQVKIHQVSFELGTKKDNLKVRVIVHHRGCEMLNKEVPITPRDSLRLNEWITIKQNVVVPKKATLTLEVIYGEKKGRRIFRRNGYKFCSTEKDFKDFELQLFKKEEAGDGEFKLVLIEEDQFNIFKQLHYKKV</sequence>
<dbReference type="AlphaFoldDB" id="A0A8S1C278"/>
<feature type="domain" description="BACK" evidence="2">
    <location>
        <begin position="161"/>
        <end position="224"/>
    </location>
</feature>
<dbReference type="InterPro" id="IPR011705">
    <property type="entry name" value="BACK"/>
</dbReference>
<dbReference type="OrthoDB" id="45365at2759"/>
<gene>
    <name evidence="3" type="ORF">CLODIP_2_CD07898</name>
</gene>
<evidence type="ECO:0000313" key="4">
    <source>
        <dbReference type="Proteomes" id="UP000494165"/>
    </source>
</evidence>
<evidence type="ECO:0000259" key="1">
    <source>
        <dbReference type="Pfam" id="PF00651"/>
    </source>
</evidence>
<dbReference type="Pfam" id="PF07707">
    <property type="entry name" value="BACK"/>
    <property type="match status" value="1"/>
</dbReference>
<dbReference type="Proteomes" id="UP000494165">
    <property type="component" value="Unassembled WGS sequence"/>
</dbReference>